<dbReference type="GO" id="GO:0046872">
    <property type="term" value="F:metal ion binding"/>
    <property type="evidence" value="ECO:0007669"/>
    <property type="project" value="UniProtKB-KW"/>
</dbReference>
<evidence type="ECO:0000313" key="7">
    <source>
        <dbReference type="Proteomes" id="UP001139011"/>
    </source>
</evidence>
<dbReference type="InterPro" id="IPR043147">
    <property type="entry name" value="Penicillin_amidase_A-knob"/>
</dbReference>
<dbReference type="EMBL" id="JAIWJX010000002">
    <property type="protein sequence ID" value="MCK6256014.1"/>
    <property type="molecule type" value="Genomic_DNA"/>
</dbReference>
<dbReference type="InterPro" id="IPR023343">
    <property type="entry name" value="Penicillin_amidase_dom1"/>
</dbReference>
<dbReference type="Proteomes" id="UP001139011">
    <property type="component" value="Unassembled WGS sequence"/>
</dbReference>
<dbReference type="GO" id="GO:0016811">
    <property type="term" value="F:hydrolase activity, acting on carbon-nitrogen (but not peptide) bonds, in linear amides"/>
    <property type="evidence" value="ECO:0007669"/>
    <property type="project" value="InterPro"/>
</dbReference>
<keyword evidence="3" id="KW-0865">Zymogen</keyword>
<dbReference type="CDD" id="cd03747">
    <property type="entry name" value="Ntn_PGA_like"/>
    <property type="match status" value="1"/>
</dbReference>
<keyword evidence="5" id="KW-0479">Metal-binding</keyword>
<keyword evidence="7" id="KW-1185">Reference proteome</keyword>
<gene>
    <name evidence="6" type="ORF">LCY76_05265</name>
</gene>
<comment type="similarity">
    <text evidence="1">Belongs to the peptidase S45 family.</text>
</comment>
<evidence type="ECO:0000256" key="4">
    <source>
        <dbReference type="PIRSR" id="PIRSR001227-1"/>
    </source>
</evidence>
<feature type="active site" description="Nucleophile" evidence="4">
    <location>
        <position position="239"/>
    </location>
</feature>
<sequence>MLAGLLLVTAISGSAAYWVLRKSLPVVSGTKTVPSLSGTAVAVRDKNGVPHIKAGSLKDLYTAQGYVTAQDRMFQMDLSRRQASGQLSEVIGEKTVEKDRYFRTLGLRRAAEASYELYSSEAKQVLQWYADGVNAYLRDAEKKNSLPIEFLMVGYKPKKWTPVDSLTIGKYMAFDLGGHWEGQAFRHYLLQNFPKDNALDLFPSYPKGGAEIIEIASKAKVDIKSSLAKAVIPNEFNGSNDWVVAGTKTKSGLPYLADDPHLGLSTPSIWYESHLKAPGMNVSGVIFAGVPGIIVGRNTQIAWGVTNVGPDVQDLYIEKRNADHPDEFLFEGKWEKAKIITENIKVKDQKTLPYKVTITRHGPIMSEFAYDKQKNTALSMRWTALEPSTELQAVLMFNKAKNWNEFKKALTYFHTPAQNFVFASKDGTIAYRANGLIPIRKEKYASVPVPGWEKKYEWKGYIPWDKLPTAVNPKEGFIATANNKVIGDDYPYHITDSWAQPYREQRIKDVLSAKEKLSIKDMQKLQFDRKNLQAEEMLPILLTHLKTADLGTNGRKAVKLLKDWNHEDDKNLAAPLLFNLWMQEVSDVLFEKKIDEKMMPLFDGKAQVVDELIRHAAEGKEGPWIKEAGGLDEAATISFSRTVKQVEKLQGENPDKWKWGTYHTLPFDHPLSAIKPLNLLFNPKETPMGGSRVTVGAAGWDSFTGKVNHGAAWRTVVDLADLTKTYNVVGPGQSGHVLSKWYDNQIEDWTSGRYHVTETNESSFKNGEKLVLKPGK</sequence>
<name>A0A9X2BBM0_9BACL</name>
<dbReference type="Pfam" id="PF01804">
    <property type="entry name" value="Penicil_amidase"/>
    <property type="match status" value="1"/>
</dbReference>
<evidence type="ECO:0000256" key="1">
    <source>
        <dbReference type="ARBA" id="ARBA00006586"/>
    </source>
</evidence>
<dbReference type="AlphaFoldDB" id="A0A9X2BBM0"/>
<proteinExistence type="inferred from homology"/>
<reference evidence="6" key="1">
    <citation type="submission" date="2021-09" db="EMBL/GenBank/DDBJ databases">
        <title>Genome analysis of Fictibacillus sp. KIGAM418 isolated from marine sediment.</title>
        <authorList>
            <person name="Seo M.-J."/>
            <person name="Cho E.-S."/>
            <person name="Hwang C.Y."/>
        </authorList>
    </citation>
    <scope>NUCLEOTIDE SEQUENCE</scope>
    <source>
        <strain evidence="6">KIGAM418</strain>
    </source>
</reference>
<dbReference type="SUPFAM" id="SSF56235">
    <property type="entry name" value="N-terminal nucleophile aminohydrolases (Ntn hydrolases)"/>
    <property type="match status" value="1"/>
</dbReference>
<evidence type="ECO:0000256" key="5">
    <source>
        <dbReference type="PIRSR" id="PIRSR001227-2"/>
    </source>
</evidence>
<keyword evidence="5" id="KW-0106">Calcium</keyword>
<feature type="binding site" evidence="5">
    <location>
        <position position="311"/>
    </location>
    <ligand>
        <name>Ca(2+)</name>
        <dbReference type="ChEBI" id="CHEBI:29108"/>
    </ligand>
</feature>
<protein>
    <submittedName>
        <fullName evidence="6">Penicillin acylase family protein</fullName>
    </submittedName>
</protein>
<dbReference type="PIRSF" id="PIRSF001227">
    <property type="entry name" value="Pen_acylase"/>
    <property type="match status" value="1"/>
</dbReference>
<dbReference type="InterPro" id="IPR014395">
    <property type="entry name" value="Pen/GL7ACA/AHL_acylase"/>
</dbReference>
<feature type="binding site" evidence="5">
    <location>
        <position position="314"/>
    </location>
    <ligand>
        <name>Ca(2+)</name>
        <dbReference type="ChEBI" id="CHEBI:29108"/>
    </ligand>
</feature>
<dbReference type="PANTHER" id="PTHR34218:SF4">
    <property type="entry name" value="ACYL-HOMOSERINE LACTONE ACYLASE QUIP"/>
    <property type="match status" value="1"/>
</dbReference>
<accession>A0A9X2BBM0</accession>
<evidence type="ECO:0000256" key="2">
    <source>
        <dbReference type="ARBA" id="ARBA00022801"/>
    </source>
</evidence>
<dbReference type="InterPro" id="IPR043146">
    <property type="entry name" value="Penicillin_amidase_N_B-knob"/>
</dbReference>
<dbReference type="RefSeq" id="WP_248251744.1">
    <property type="nucleotide sequence ID" value="NZ_JAIWJX010000002.1"/>
</dbReference>
<evidence type="ECO:0000256" key="3">
    <source>
        <dbReference type="ARBA" id="ARBA00023145"/>
    </source>
</evidence>
<comment type="caution">
    <text evidence="6">The sequence shown here is derived from an EMBL/GenBank/DDBJ whole genome shotgun (WGS) entry which is preliminary data.</text>
</comment>
<dbReference type="Gene3D" id="1.10.1400.10">
    <property type="match status" value="1"/>
</dbReference>
<keyword evidence="2" id="KW-0378">Hydrolase</keyword>
<organism evidence="6 7">
    <name type="scientific">Fictibacillus marinisediminis</name>
    <dbReference type="NCBI Taxonomy" id="2878389"/>
    <lineage>
        <taxon>Bacteria</taxon>
        <taxon>Bacillati</taxon>
        <taxon>Bacillota</taxon>
        <taxon>Bacilli</taxon>
        <taxon>Bacillales</taxon>
        <taxon>Fictibacillaceae</taxon>
        <taxon>Fictibacillus</taxon>
    </lineage>
</organism>
<dbReference type="Gene3D" id="1.10.439.10">
    <property type="entry name" value="Penicillin Amidohydrolase, domain 1"/>
    <property type="match status" value="1"/>
</dbReference>
<dbReference type="Gene3D" id="3.60.20.10">
    <property type="entry name" value="Glutamine Phosphoribosylpyrophosphate, subunit 1, domain 1"/>
    <property type="match status" value="1"/>
</dbReference>
<dbReference type="Gene3D" id="2.30.120.10">
    <property type="match status" value="1"/>
</dbReference>
<dbReference type="InterPro" id="IPR002692">
    <property type="entry name" value="S45"/>
</dbReference>
<evidence type="ECO:0000313" key="6">
    <source>
        <dbReference type="EMBL" id="MCK6256014.1"/>
    </source>
</evidence>
<dbReference type="PANTHER" id="PTHR34218">
    <property type="entry name" value="PEPTIDASE S45 PENICILLIN AMIDASE"/>
    <property type="match status" value="1"/>
</dbReference>
<comment type="cofactor">
    <cofactor evidence="5">
        <name>Ca(2+)</name>
        <dbReference type="ChEBI" id="CHEBI:29108"/>
    </cofactor>
    <text evidence="5">Binds 1 Ca(2+) ion per dimer.</text>
</comment>
<dbReference type="GO" id="GO:0017000">
    <property type="term" value="P:antibiotic biosynthetic process"/>
    <property type="evidence" value="ECO:0007669"/>
    <property type="project" value="InterPro"/>
</dbReference>
<dbReference type="InterPro" id="IPR029055">
    <property type="entry name" value="Ntn_hydrolases_N"/>
</dbReference>